<evidence type="ECO:0000256" key="1">
    <source>
        <dbReference type="ARBA" id="ARBA00000085"/>
    </source>
</evidence>
<name>A0A7V4U0M1_CALAY</name>
<evidence type="ECO:0000256" key="6">
    <source>
        <dbReference type="ARBA" id="ARBA00022777"/>
    </source>
</evidence>
<keyword evidence="10" id="KW-0812">Transmembrane</keyword>
<dbReference type="GO" id="GO:0005524">
    <property type="term" value="F:ATP binding"/>
    <property type="evidence" value="ECO:0007669"/>
    <property type="project" value="UniProtKB-KW"/>
</dbReference>
<dbReference type="PANTHER" id="PTHR43065:SF10">
    <property type="entry name" value="PEROXIDE STRESS-ACTIVATED HISTIDINE KINASE MAK3"/>
    <property type="match status" value="1"/>
</dbReference>
<dbReference type="SMART" id="SM00387">
    <property type="entry name" value="HATPase_c"/>
    <property type="match status" value="1"/>
</dbReference>
<keyword evidence="10" id="KW-0472">Membrane</keyword>
<dbReference type="SMART" id="SM00388">
    <property type="entry name" value="HisKA"/>
    <property type="match status" value="1"/>
</dbReference>
<feature type="transmembrane region" description="Helical" evidence="10">
    <location>
        <begin position="34"/>
        <end position="53"/>
    </location>
</feature>
<sequence>MQDNNQKKIHWIILIAFLVLVISLLHYNTSTQKWQYHLIYMQAYFIPIILAAFQFGIRGGLGTALVISVIYLPHIMLQWGGLVENNLMRFLQIILFNVMGYLTGLKAQGEREEKERYQQAAKKLEEALAEQKRQLERISGMEQQLRAADRLSIVGELTASLAHEVRNPLGSIRGAVEIIRDAVPDNVKNLEFFDILIQETNRLSQVVESYLRFAKKQTQNIREYDLRDELNNIITMIKSQARKHNIEVKVHLSSDPIIMRGDAGHFWQVALNIFLNAIQAMPLGGRLIVELKPSSEKIRFSVKDEGTGISQDKINSIFKPFFTTKKEGTGLGLAIVKRIADENNWQISVHSEVGKGTQVDILIPISEKAE</sequence>
<dbReference type="SUPFAM" id="SSF55874">
    <property type="entry name" value="ATPase domain of HSP90 chaperone/DNA topoisomerase II/histidine kinase"/>
    <property type="match status" value="1"/>
</dbReference>
<dbReference type="InterPro" id="IPR003661">
    <property type="entry name" value="HisK_dim/P_dom"/>
</dbReference>
<accession>A0A7V4U0M1</accession>
<dbReference type="EC" id="2.7.13.3" evidence="2"/>
<proteinExistence type="predicted"/>
<dbReference type="SUPFAM" id="SSF47384">
    <property type="entry name" value="Homodimeric domain of signal transducing histidine kinase"/>
    <property type="match status" value="1"/>
</dbReference>
<organism evidence="12">
    <name type="scientific">Caldithrix abyssi</name>
    <dbReference type="NCBI Taxonomy" id="187145"/>
    <lineage>
        <taxon>Bacteria</taxon>
        <taxon>Pseudomonadati</taxon>
        <taxon>Calditrichota</taxon>
        <taxon>Calditrichia</taxon>
        <taxon>Calditrichales</taxon>
        <taxon>Calditrichaceae</taxon>
        <taxon>Caldithrix</taxon>
    </lineage>
</organism>
<evidence type="ECO:0000256" key="10">
    <source>
        <dbReference type="SAM" id="Phobius"/>
    </source>
</evidence>
<dbReference type="Proteomes" id="UP000885779">
    <property type="component" value="Unassembled WGS sequence"/>
</dbReference>
<dbReference type="CDD" id="cd00082">
    <property type="entry name" value="HisKA"/>
    <property type="match status" value="1"/>
</dbReference>
<evidence type="ECO:0000256" key="2">
    <source>
        <dbReference type="ARBA" id="ARBA00012438"/>
    </source>
</evidence>
<keyword evidence="5" id="KW-0547">Nucleotide-binding</keyword>
<comment type="caution">
    <text evidence="12">The sequence shown here is derived from an EMBL/GenBank/DDBJ whole genome shotgun (WGS) entry which is preliminary data.</text>
</comment>
<dbReference type="InterPro" id="IPR036097">
    <property type="entry name" value="HisK_dim/P_sf"/>
</dbReference>
<dbReference type="GO" id="GO:0000155">
    <property type="term" value="F:phosphorelay sensor kinase activity"/>
    <property type="evidence" value="ECO:0007669"/>
    <property type="project" value="InterPro"/>
</dbReference>
<gene>
    <name evidence="12" type="ORF">ENK44_08385</name>
</gene>
<dbReference type="Pfam" id="PF02518">
    <property type="entry name" value="HATPase_c"/>
    <property type="match status" value="1"/>
</dbReference>
<dbReference type="PANTHER" id="PTHR43065">
    <property type="entry name" value="SENSOR HISTIDINE KINASE"/>
    <property type="match status" value="1"/>
</dbReference>
<evidence type="ECO:0000313" key="12">
    <source>
        <dbReference type="EMBL" id="HGY55703.1"/>
    </source>
</evidence>
<evidence type="ECO:0000259" key="11">
    <source>
        <dbReference type="PROSITE" id="PS50109"/>
    </source>
</evidence>
<dbReference type="PROSITE" id="PS50109">
    <property type="entry name" value="HIS_KIN"/>
    <property type="match status" value="1"/>
</dbReference>
<dbReference type="Pfam" id="PF00512">
    <property type="entry name" value="HisKA"/>
    <property type="match status" value="1"/>
</dbReference>
<reference evidence="12" key="1">
    <citation type="journal article" date="2020" name="mSystems">
        <title>Genome- and Community-Level Interaction Insights into Carbon Utilization and Element Cycling Functions of Hydrothermarchaeota in Hydrothermal Sediment.</title>
        <authorList>
            <person name="Zhou Z."/>
            <person name="Liu Y."/>
            <person name="Xu W."/>
            <person name="Pan J."/>
            <person name="Luo Z.H."/>
            <person name="Li M."/>
        </authorList>
    </citation>
    <scope>NUCLEOTIDE SEQUENCE [LARGE SCALE GENOMIC DNA]</scope>
    <source>
        <strain evidence="12">HyVt-577</strain>
    </source>
</reference>
<dbReference type="InterPro" id="IPR003594">
    <property type="entry name" value="HATPase_dom"/>
</dbReference>
<keyword evidence="10" id="KW-1133">Transmembrane helix</keyword>
<keyword evidence="4" id="KW-0808">Transferase</keyword>
<comment type="catalytic activity">
    <reaction evidence="1">
        <text>ATP + protein L-histidine = ADP + protein N-phospho-L-histidine.</text>
        <dbReference type="EC" id="2.7.13.3"/>
    </reaction>
</comment>
<dbReference type="InterPro" id="IPR004358">
    <property type="entry name" value="Sig_transdc_His_kin-like_C"/>
</dbReference>
<dbReference type="EMBL" id="DRQG01000079">
    <property type="protein sequence ID" value="HGY55703.1"/>
    <property type="molecule type" value="Genomic_DNA"/>
</dbReference>
<keyword evidence="7" id="KW-0067">ATP-binding</keyword>
<evidence type="ECO:0000256" key="5">
    <source>
        <dbReference type="ARBA" id="ARBA00022741"/>
    </source>
</evidence>
<feature type="transmembrane region" description="Helical" evidence="10">
    <location>
        <begin position="9"/>
        <end position="28"/>
    </location>
</feature>
<dbReference type="PRINTS" id="PR00344">
    <property type="entry name" value="BCTRLSENSOR"/>
</dbReference>
<dbReference type="InterPro" id="IPR036890">
    <property type="entry name" value="HATPase_C_sf"/>
</dbReference>
<dbReference type="Gene3D" id="3.30.565.10">
    <property type="entry name" value="Histidine kinase-like ATPase, C-terminal domain"/>
    <property type="match status" value="1"/>
</dbReference>
<evidence type="ECO:0000256" key="9">
    <source>
        <dbReference type="SAM" id="Coils"/>
    </source>
</evidence>
<evidence type="ECO:0000256" key="3">
    <source>
        <dbReference type="ARBA" id="ARBA00022553"/>
    </source>
</evidence>
<feature type="transmembrane region" description="Helical" evidence="10">
    <location>
        <begin position="60"/>
        <end position="81"/>
    </location>
</feature>
<dbReference type="Gene3D" id="1.10.287.130">
    <property type="match status" value="1"/>
</dbReference>
<dbReference type="InterPro" id="IPR005467">
    <property type="entry name" value="His_kinase_dom"/>
</dbReference>
<keyword evidence="6 12" id="KW-0418">Kinase</keyword>
<protein>
    <recommendedName>
        <fullName evidence="2">histidine kinase</fullName>
        <ecNumber evidence="2">2.7.13.3</ecNumber>
    </recommendedName>
</protein>
<evidence type="ECO:0000256" key="8">
    <source>
        <dbReference type="ARBA" id="ARBA00023012"/>
    </source>
</evidence>
<keyword evidence="8" id="KW-0902">Two-component regulatory system</keyword>
<evidence type="ECO:0000256" key="7">
    <source>
        <dbReference type="ARBA" id="ARBA00022840"/>
    </source>
</evidence>
<dbReference type="AlphaFoldDB" id="A0A7V4U0M1"/>
<keyword evidence="3" id="KW-0597">Phosphoprotein</keyword>
<keyword evidence="9" id="KW-0175">Coiled coil</keyword>
<feature type="coiled-coil region" evidence="9">
    <location>
        <begin position="107"/>
        <end position="148"/>
    </location>
</feature>
<feature type="domain" description="Histidine kinase" evidence="11">
    <location>
        <begin position="160"/>
        <end position="367"/>
    </location>
</feature>
<evidence type="ECO:0000256" key="4">
    <source>
        <dbReference type="ARBA" id="ARBA00022679"/>
    </source>
</evidence>